<keyword evidence="4" id="KW-1185">Reference proteome</keyword>
<protein>
    <submittedName>
        <fullName evidence="3">Uncharacterized protein</fullName>
    </submittedName>
</protein>
<feature type="compositionally biased region" description="Polar residues" evidence="2">
    <location>
        <begin position="120"/>
        <end position="132"/>
    </location>
</feature>
<feature type="compositionally biased region" description="Low complexity" evidence="2">
    <location>
        <begin position="40"/>
        <end position="53"/>
    </location>
</feature>
<dbReference type="Proteomes" id="UP000505210">
    <property type="component" value="Chromosome"/>
</dbReference>
<evidence type="ECO:0000313" key="3">
    <source>
        <dbReference type="EMBL" id="QKD81233.1"/>
    </source>
</evidence>
<proteinExistence type="predicted"/>
<feature type="compositionally biased region" description="Low complexity" evidence="2">
    <location>
        <begin position="133"/>
        <end position="159"/>
    </location>
</feature>
<name>A0A6M8BDA1_9CYAN</name>
<keyword evidence="1" id="KW-0175">Coiled coil</keyword>
<reference evidence="3 4" key="1">
    <citation type="submission" date="2020-05" db="EMBL/GenBank/DDBJ databases">
        <title>Complete genome sequence of of a novel Thermoleptolyngbya strain isolated from hot springs of Ganzi, Sichuan China.</title>
        <authorList>
            <person name="Tang J."/>
            <person name="Daroch M."/>
            <person name="Li L."/>
            <person name="Waleron K."/>
            <person name="Waleron M."/>
            <person name="Waleron M."/>
        </authorList>
    </citation>
    <scope>NUCLEOTIDE SEQUENCE [LARGE SCALE GENOMIC DNA]</scope>
    <source>
        <strain evidence="3 4">PKUAC-SCTA183</strain>
    </source>
</reference>
<dbReference type="AlphaFoldDB" id="A0A6M8BDA1"/>
<feature type="coiled-coil region" evidence="1">
    <location>
        <begin position="175"/>
        <end position="202"/>
    </location>
</feature>
<evidence type="ECO:0000313" key="4">
    <source>
        <dbReference type="Proteomes" id="UP000505210"/>
    </source>
</evidence>
<organism evidence="3 4">
    <name type="scientific">Thermoleptolyngbya sichuanensis A183</name>
    <dbReference type="NCBI Taxonomy" id="2737172"/>
    <lineage>
        <taxon>Bacteria</taxon>
        <taxon>Bacillati</taxon>
        <taxon>Cyanobacteriota</taxon>
        <taxon>Cyanophyceae</taxon>
        <taxon>Oculatellales</taxon>
        <taxon>Oculatellaceae</taxon>
        <taxon>Thermoleptolyngbya</taxon>
        <taxon>Thermoleptolyngbya sichuanensis</taxon>
    </lineage>
</organism>
<feature type="region of interest" description="Disordered" evidence="2">
    <location>
        <begin position="115"/>
        <end position="159"/>
    </location>
</feature>
<dbReference type="KEGG" id="theu:HPC62_02750"/>
<gene>
    <name evidence="3" type="ORF">HPC62_02750</name>
</gene>
<feature type="region of interest" description="Disordered" evidence="2">
    <location>
        <begin position="75"/>
        <end position="98"/>
    </location>
</feature>
<dbReference type="RefSeq" id="WP_172353647.1">
    <property type="nucleotide sequence ID" value="NZ_CP053661.1"/>
</dbReference>
<evidence type="ECO:0000256" key="1">
    <source>
        <dbReference type="SAM" id="Coils"/>
    </source>
</evidence>
<feature type="region of interest" description="Disordered" evidence="2">
    <location>
        <begin position="1"/>
        <end position="53"/>
    </location>
</feature>
<accession>A0A6M8BDA1</accession>
<sequence>MKSGLQRIEATLNQLDTLPEAEPRADQPGAQSTVSPEAESVAQSVVQSVAQSVAQPATQPAAPVLLELPFGGKLPSTSQGGHAGVAEPYRPAVAPSPHPVAPTVSYTISSRLSQGLAPTVSPNASSSGSAPISPTRAQTSSSPAAPATPDLPGFPFAPLAAPRHATDPALALGILREIEGTLLSWQRELQRLQLEIQELHMEGPIIDGWLESQPTTPPPPEAEFIRHAEIDALMGYVETICDAAPDGMIHKSPRAGYRLCGLDADGKVWSRECPPERVPQVSLAIARCQKVRQLVTRKNDLESRLSKLAEHLVSVHSELMT</sequence>
<evidence type="ECO:0000256" key="2">
    <source>
        <dbReference type="SAM" id="MobiDB-lite"/>
    </source>
</evidence>
<dbReference type="EMBL" id="CP053661">
    <property type="protein sequence ID" value="QKD81233.1"/>
    <property type="molecule type" value="Genomic_DNA"/>
</dbReference>